<dbReference type="Ensembl" id="ENSCVAT00000000338.1">
    <property type="protein sequence ID" value="ENSCVAP00000009203.1"/>
    <property type="gene ID" value="ENSCVAG00000011131.1"/>
</dbReference>
<dbReference type="GO" id="GO:0005576">
    <property type="term" value="C:extracellular region"/>
    <property type="evidence" value="ECO:0007669"/>
    <property type="project" value="UniProtKB-SubCell"/>
</dbReference>
<dbReference type="STRING" id="28743.ENSCVAP00000009203"/>
<keyword evidence="5" id="KW-0325">Glycoprotein</keyword>
<dbReference type="Proteomes" id="UP000265020">
    <property type="component" value="Unassembled WGS sequence"/>
</dbReference>
<evidence type="ECO:0000313" key="8">
    <source>
        <dbReference type="Ensembl" id="ENSCVAP00000009203.1"/>
    </source>
</evidence>
<feature type="region of interest" description="Disordered" evidence="6">
    <location>
        <begin position="1"/>
        <end position="24"/>
    </location>
</feature>
<evidence type="ECO:0000313" key="9">
    <source>
        <dbReference type="Proteomes" id="UP000265020"/>
    </source>
</evidence>
<feature type="compositionally biased region" description="Low complexity" evidence="6">
    <location>
        <begin position="162"/>
        <end position="175"/>
    </location>
</feature>
<dbReference type="PANTHER" id="PTHR10105:SF3">
    <property type="entry name" value="SELENOPROTEIN P"/>
    <property type="match status" value="1"/>
</dbReference>
<reference evidence="8" key="1">
    <citation type="submission" date="2025-08" db="UniProtKB">
        <authorList>
            <consortium name="Ensembl"/>
        </authorList>
    </citation>
    <scope>IDENTIFICATION</scope>
</reference>
<dbReference type="InterPro" id="IPR007671">
    <property type="entry name" value="Selenoprotein-P_N"/>
</dbReference>
<comment type="subcellular location">
    <subcellularLocation>
        <location evidence="1">Secreted</location>
    </subcellularLocation>
</comment>
<dbReference type="GeneTree" id="ENSGT00510000049326"/>
<dbReference type="AlphaFoldDB" id="A0A3Q2CU29"/>
<dbReference type="PANTHER" id="PTHR10105">
    <property type="entry name" value="SELENOPROTEIN P"/>
    <property type="match status" value="1"/>
</dbReference>
<feature type="domain" description="Selenoprotein P N-terminal" evidence="7">
    <location>
        <begin position="52"/>
        <end position="223"/>
    </location>
</feature>
<organism evidence="8 9">
    <name type="scientific">Cyprinodon variegatus</name>
    <name type="common">Sheepshead minnow</name>
    <dbReference type="NCBI Taxonomy" id="28743"/>
    <lineage>
        <taxon>Eukaryota</taxon>
        <taxon>Metazoa</taxon>
        <taxon>Chordata</taxon>
        <taxon>Craniata</taxon>
        <taxon>Vertebrata</taxon>
        <taxon>Euteleostomi</taxon>
        <taxon>Actinopterygii</taxon>
        <taxon>Neopterygii</taxon>
        <taxon>Teleostei</taxon>
        <taxon>Neoteleostei</taxon>
        <taxon>Acanthomorphata</taxon>
        <taxon>Ovalentaria</taxon>
        <taxon>Atherinomorphae</taxon>
        <taxon>Cyprinodontiformes</taxon>
        <taxon>Cyprinodontidae</taxon>
        <taxon>Cyprinodon</taxon>
    </lineage>
</organism>
<dbReference type="OMA" id="CSHETAE"/>
<evidence type="ECO:0000256" key="4">
    <source>
        <dbReference type="ARBA" id="ARBA00022933"/>
    </source>
</evidence>
<protein>
    <recommendedName>
        <fullName evidence="7">Selenoprotein P N-terminal domain-containing protein</fullName>
    </recommendedName>
</protein>
<evidence type="ECO:0000259" key="7">
    <source>
        <dbReference type="Pfam" id="PF04592"/>
    </source>
</evidence>
<dbReference type="InterPro" id="IPR037941">
    <property type="entry name" value="SeP"/>
</dbReference>
<dbReference type="Pfam" id="PF04592">
    <property type="entry name" value="SelP_N"/>
    <property type="match status" value="1"/>
</dbReference>
<dbReference type="GO" id="GO:0008430">
    <property type="term" value="F:selenium binding"/>
    <property type="evidence" value="ECO:0007669"/>
    <property type="project" value="InterPro"/>
</dbReference>
<evidence type="ECO:0000256" key="3">
    <source>
        <dbReference type="ARBA" id="ARBA00022729"/>
    </source>
</evidence>
<keyword evidence="2" id="KW-0964">Secreted</keyword>
<name>A0A3Q2CU29_CYPVA</name>
<keyword evidence="9" id="KW-1185">Reference proteome</keyword>
<keyword evidence="3" id="KW-0732">Signal</keyword>
<proteinExistence type="predicted"/>
<keyword evidence="4" id="KW-0712">Selenocysteine</keyword>
<evidence type="ECO:0000256" key="1">
    <source>
        <dbReference type="ARBA" id="ARBA00004613"/>
    </source>
</evidence>
<sequence length="265" mass="29931">EIFELCPSSTEKNNKRRPRCQPPSPWMIGEVEPMKGSRGQVTVVASRYGNTSHGMRDVVYMVINHQEEQSQRLHPMLAQRLSDKISLYKQAEQQPDVWQTLNAKKDDFIIYDRCGRLTHHISLPYSVIGHGHIESAIKEAYCNRMCGDCSHETAETLEACKAKPPAQPDADAPPAVGDLPEHDHSRHHGQGHHGHGHRHHGNHHSSHHRAFGRNHGHHHGNHNGDGHGSELEQSQQVVRPEEHQLQHAVETQQLLQQDLAAQVRP</sequence>
<feature type="compositionally biased region" description="Basic residues" evidence="6">
    <location>
        <begin position="185"/>
        <end position="221"/>
    </location>
</feature>
<reference evidence="8" key="2">
    <citation type="submission" date="2025-09" db="UniProtKB">
        <authorList>
            <consortium name="Ensembl"/>
        </authorList>
    </citation>
    <scope>IDENTIFICATION</scope>
</reference>
<evidence type="ECO:0000256" key="5">
    <source>
        <dbReference type="ARBA" id="ARBA00023180"/>
    </source>
</evidence>
<accession>A0A3Q2CU29</accession>
<dbReference type="GO" id="GO:0001887">
    <property type="term" value="P:selenium compound metabolic process"/>
    <property type="evidence" value="ECO:0007669"/>
    <property type="project" value="TreeGrafter"/>
</dbReference>
<evidence type="ECO:0000256" key="2">
    <source>
        <dbReference type="ARBA" id="ARBA00022525"/>
    </source>
</evidence>
<evidence type="ECO:0000256" key="6">
    <source>
        <dbReference type="SAM" id="MobiDB-lite"/>
    </source>
</evidence>
<feature type="region of interest" description="Disordered" evidence="6">
    <location>
        <begin position="162"/>
        <end position="251"/>
    </location>
</feature>